<dbReference type="Proteomes" id="UP000001203">
    <property type="component" value="Chromosome linear"/>
</dbReference>
<dbReference type="PRINTS" id="PR00320">
    <property type="entry name" value="GPROTEINBRPT"/>
</dbReference>
<dbReference type="InterPro" id="IPR001680">
    <property type="entry name" value="WD40_rpt"/>
</dbReference>
<dbReference type="eggNOG" id="COG2319">
    <property type="taxonomic scope" value="Bacteria"/>
</dbReference>
<feature type="repeat" description="WD" evidence="3">
    <location>
        <begin position="690"/>
        <end position="731"/>
    </location>
</feature>
<proteinExistence type="predicted"/>
<dbReference type="Pfam" id="PF26355">
    <property type="entry name" value="HTH_VMAP-M9"/>
    <property type="match status" value="1"/>
</dbReference>
<dbReference type="SUPFAM" id="SSF52540">
    <property type="entry name" value="P-loop containing nucleoside triphosphate hydrolases"/>
    <property type="match status" value="2"/>
</dbReference>
<dbReference type="SUPFAM" id="SSF141571">
    <property type="entry name" value="Pentapeptide repeat-like"/>
    <property type="match status" value="1"/>
</dbReference>
<evidence type="ECO:0000256" key="2">
    <source>
        <dbReference type="ARBA" id="ARBA00022737"/>
    </source>
</evidence>
<name>B1X1Y9_CROS5</name>
<feature type="repeat" description="WD" evidence="3">
    <location>
        <begin position="774"/>
        <end position="815"/>
    </location>
</feature>
<dbReference type="GO" id="GO:0043531">
    <property type="term" value="F:ADP binding"/>
    <property type="evidence" value="ECO:0007669"/>
    <property type="project" value="InterPro"/>
</dbReference>
<dbReference type="SMART" id="SM00320">
    <property type="entry name" value="WD40"/>
    <property type="match status" value="14"/>
</dbReference>
<feature type="domain" description="NB-ARC" evidence="4">
    <location>
        <begin position="142"/>
        <end position="222"/>
    </location>
</feature>
<dbReference type="SUPFAM" id="SSF50998">
    <property type="entry name" value="Quinoprotein alcohol dehydrogenase-like"/>
    <property type="match status" value="2"/>
</dbReference>
<evidence type="ECO:0000313" key="7">
    <source>
        <dbReference type="Proteomes" id="UP000001203"/>
    </source>
</evidence>
<dbReference type="PRINTS" id="PR00364">
    <property type="entry name" value="DISEASERSIST"/>
</dbReference>
<feature type="domain" description="vWA-MoxR associated protein N-terminal HTH" evidence="5">
    <location>
        <begin position="10"/>
        <end position="79"/>
    </location>
</feature>
<feature type="repeat" description="WD" evidence="3">
    <location>
        <begin position="606"/>
        <end position="647"/>
    </location>
</feature>
<feature type="repeat" description="WD" evidence="3">
    <location>
        <begin position="1072"/>
        <end position="1113"/>
    </location>
</feature>
<dbReference type="KEGG" id="cyt:cce_4802"/>
<dbReference type="InterPro" id="IPR015943">
    <property type="entry name" value="WD40/YVTN_repeat-like_dom_sf"/>
</dbReference>
<dbReference type="InterPro" id="IPR027417">
    <property type="entry name" value="P-loop_NTPase"/>
</dbReference>
<dbReference type="EMBL" id="CP000807">
    <property type="protein sequence ID" value="ACB54150.1"/>
    <property type="molecule type" value="Genomic_DNA"/>
</dbReference>
<dbReference type="InterPro" id="IPR058651">
    <property type="entry name" value="HTH_VMAP-M9"/>
</dbReference>
<feature type="repeat" description="WD" evidence="3">
    <location>
        <begin position="858"/>
        <end position="899"/>
    </location>
</feature>
<dbReference type="Pfam" id="PF00931">
    <property type="entry name" value="NB-ARC"/>
    <property type="match status" value="1"/>
</dbReference>
<keyword evidence="1 3" id="KW-0853">WD repeat</keyword>
<dbReference type="InterPro" id="IPR019775">
    <property type="entry name" value="WD40_repeat_CS"/>
</dbReference>
<dbReference type="Pfam" id="PF00400">
    <property type="entry name" value="WD40"/>
    <property type="match status" value="14"/>
</dbReference>
<feature type="repeat" description="WD" evidence="3">
    <location>
        <begin position="988"/>
        <end position="1029"/>
    </location>
</feature>
<feature type="repeat" description="WD" evidence="3">
    <location>
        <begin position="946"/>
        <end position="987"/>
    </location>
</feature>
<dbReference type="PROSITE" id="PS50082">
    <property type="entry name" value="WD_REPEATS_2"/>
    <property type="match status" value="13"/>
</dbReference>
<dbReference type="OrthoDB" id="434800at2"/>
<dbReference type="PROSITE" id="PS50294">
    <property type="entry name" value="WD_REPEATS_REGION"/>
    <property type="match status" value="13"/>
</dbReference>
<evidence type="ECO:0000256" key="1">
    <source>
        <dbReference type="ARBA" id="ARBA00022574"/>
    </source>
</evidence>
<evidence type="ECO:0000256" key="3">
    <source>
        <dbReference type="PROSITE-ProRule" id="PRU00221"/>
    </source>
</evidence>
<organism evidence="6 7">
    <name type="scientific">Crocosphaera subtropica (strain ATCC 51142 / BH68)</name>
    <name type="common">Cyanothece sp. (strain ATCC 51142)</name>
    <dbReference type="NCBI Taxonomy" id="43989"/>
    <lineage>
        <taxon>Bacteria</taxon>
        <taxon>Bacillati</taxon>
        <taxon>Cyanobacteriota</taxon>
        <taxon>Cyanophyceae</taxon>
        <taxon>Oscillatoriophycideae</taxon>
        <taxon>Chroococcales</taxon>
        <taxon>Aphanothecaceae</taxon>
        <taxon>Crocosphaera</taxon>
        <taxon>Crocosphaera subtropica</taxon>
    </lineage>
</organism>
<gene>
    <name evidence="6" type="ordered locus">cce_4802</name>
</gene>
<dbReference type="InterPro" id="IPR020472">
    <property type="entry name" value="WD40_PAC1"/>
</dbReference>
<feature type="repeat" description="WD" evidence="3">
    <location>
        <begin position="1114"/>
        <end position="1155"/>
    </location>
</feature>
<dbReference type="InterPro" id="IPR036322">
    <property type="entry name" value="WD40_repeat_dom_sf"/>
</dbReference>
<dbReference type="Gene3D" id="2.130.10.10">
    <property type="entry name" value="YVTN repeat-like/Quinoprotein amine dehydrogenase"/>
    <property type="match status" value="6"/>
</dbReference>
<protein>
    <submittedName>
        <fullName evidence="6">WD-repeat protein</fullName>
    </submittedName>
</protein>
<dbReference type="STRING" id="43989.cce_4802"/>
<dbReference type="InterPro" id="IPR011047">
    <property type="entry name" value="Quinoprotein_ADH-like_sf"/>
</dbReference>
<evidence type="ECO:0000313" key="6">
    <source>
        <dbReference type="EMBL" id="ACB54150.1"/>
    </source>
</evidence>
<feature type="repeat" description="WD" evidence="3">
    <location>
        <begin position="816"/>
        <end position="857"/>
    </location>
</feature>
<dbReference type="PANTHER" id="PTHR19848">
    <property type="entry name" value="WD40 REPEAT PROTEIN"/>
    <property type="match status" value="1"/>
</dbReference>
<keyword evidence="7" id="KW-1185">Reference proteome</keyword>
<feature type="repeat" description="WD" evidence="3">
    <location>
        <begin position="1030"/>
        <end position="1071"/>
    </location>
</feature>
<feature type="repeat" description="WD" evidence="3">
    <location>
        <begin position="900"/>
        <end position="941"/>
    </location>
</feature>
<evidence type="ECO:0000259" key="5">
    <source>
        <dbReference type="Pfam" id="PF26355"/>
    </source>
</evidence>
<dbReference type="HOGENOM" id="CLU_005071_2_0_3"/>
<feature type="repeat" description="WD" evidence="3">
    <location>
        <begin position="732"/>
        <end position="773"/>
    </location>
</feature>
<dbReference type="Gene3D" id="3.40.50.300">
    <property type="entry name" value="P-loop containing nucleotide triphosphate hydrolases"/>
    <property type="match status" value="2"/>
</dbReference>
<dbReference type="PANTHER" id="PTHR19848:SF8">
    <property type="entry name" value="F-BOX AND WD REPEAT DOMAIN CONTAINING 7"/>
    <property type="match status" value="1"/>
</dbReference>
<evidence type="ECO:0000259" key="4">
    <source>
        <dbReference type="Pfam" id="PF00931"/>
    </source>
</evidence>
<dbReference type="InterPro" id="IPR002182">
    <property type="entry name" value="NB-ARC"/>
</dbReference>
<dbReference type="PROSITE" id="PS00678">
    <property type="entry name" value="WD_REPEATS_1"/>
    <property type="match status" value="11"/>
</dbReference>
<reference evidence="6 7" key="1">
    <citation type="journal article" date="2008" name="Proc. Natl. Acad. Sci. U.S.A.">
        <title>The genome of Cyanothece 51142, a unicellular diazotrophic cyanobacterium important in the marine nitrogen cycle.</title>
        <authorList>
            <person name="Welsh E.A."/>
            <person name="Liberton M."/>
            <person name="Stoeckel J."/>
            <person name="Loh T."/>
            <person name="Elvitigala T."/>
            <person name="Wang C."/>
            <person name="Wollam A."/>
            <person name="Fulton R.S."/>
            <person name="Clifton S.W."/>
            <person name="Jacobs J.M."/>
            <person name="Aurora R."/>
            <person name="Ghosh B.K."/>
            <person name="Sherman L.A."/>
            <person name="Smith R.D."/>
            <person name="Wilson R.K."/>
            <person name="Pakrasi H.B."/>
        </authorList>
    </citation>
    <scope>NUCLEOTIDE SEQUENCE [LARGE SCALE GENOMIC DNA]</scope>
    <source>
        <strain evidence="7">ATCC 51142 / BH68</strain>
    </source>
</reference>
<feature type="repeat" description="WD" evidence="3">
    <location>
        <begin position="648"/>
        <end position="689"/>
    </location>
</feature>
<keyword evidence="2" id="KW-0677">Repeat</keyword>
<dbReference type="CDD" id="cd00200">
    <property type="entry name" value="WD40"/>
    <property type="match status" value="3"/>
</dbReference>
<dbReference type="AlphaFoldDB" id="B1X1Y9"/>
<accession>B1X1Y9</accession>
<dbReference type="SUPFAM" id="SSF50978">
    <property type="entry name" value="WD40 repeat-like"/>
    <property type="match status" value="1"/>
</dbReference>
<sequence length="1189" mass="133968">MNPQETINWIKAQRNKPLSYLQKTILLKSWEGRKYEQIAQETGYDSEYVKDTGYRLWRLLSELLGEQVNKKNFKAHLEQYNHSSFIPKSYHNWGNAPDLPNFFGRTQELETLKQWILQERCQLIAIVGLAGIGKTQLSVKLGKGGIGKTELSLKLARSIKEEFDYIIWRSLLNAPSVTDIISDLIKYLSNQQEVTPPKTLNAQILQLLSYLQKYRCLIILDNAETLLQKETNTLKYLQGYEGYGQLFETIGQVAHQSCFLLTSREKPQTICQLTAKINTVRFLELQGLNYLEGQKIFKNIEDPKFPYIGSEQEWKEVIDLYNGNPLALKLTAHHIKEVFFGNIANFLQKGKLIFNDLQELLNWHFERLSLQEKEIIIWLGNNRESTSLEQLTEDLVSSNAKAQVASNLQSLQRRIPLEKSLTGFSLQPVLIEYITEILIEEVSEEIIQGNIETLNRYALLRALGKDYLRETHIRLILKPIFERLLEYWGEQTALENQIKQILEKMQSQSFVGYGVGNLLNLLCQMNADLKGYDFSGLEIRQAYLQGMNLAHVNFINAEFSKTVFTQSFGGIHGLAFSPDGQRLAAGDSQGKIRIFRVVDGQQILTLGTHRWWTVSVSFSPDGQKLVSSSLDPTVKLWDLQTGQCLHNLQGHSKYVWSVIYSPDGRIIASASDDETIKLWDSNTGQCLKTLTGHTDWVVGVAFSRDSQHLISGSYDNDIKLWDIATGKCLKTFQGHQDAVWIVNFSSDGQTIFSSSCDKTVKIWNVSTGECLKTLRGHAKEIKAMSVSPDGNTIVSGCFEPTVKLWDAKTGKCLNTLLGHLTGIRTVAFSPDGQIVATGDNDQTIKLWKIKTGECLQTWQGYTNWMWSVAFSSDGRTVVSGGVDKILRLWDIQTGRCLKSLSGHEAWIWSVNISADGRIVASSGDDETIRLWDIKTGQCIRTLRHSVDHYQGGTWAVAFSLNGQYIASGSQDSLVKLWDVQTGELITIFDEHKNWIWSVAFSPDSKILASGSDDQTIKLWDIKTKKCINTLTGHTNKVRSIAFGNNSQFLVSGSEDHTVKLWDITTGDCLKTFEGHQGWIWSVDFSANGKYIASASEDTTVKLWNVATRECLYTFRGHKGLVRSTAFSADSKVVLTGSTDGTLKLWDVVTGECLKTMQASRPYEGMNITGVKGLTQAQKMILKDLGAVEK</sequence>